<evidence type="ECO:0000313" key="3">
    <source>
        <dbReference type="EMBL" id="PZD73700.1"/>
    </source>
</evidence>
<dbReference type="SMART" id="SM01080">
    <property type="entry name" value="CHASE2"/>
    <property type="match status" value="1"/>
</dbReference>
<dbReference type="Pfam" id="PF05226">
    <property type="entry name" value="CHASE2"/>
    <property type="match status" value="1"/>
</dbReference>
<evidence type="ECO:0000259" key="2">
    <source>
        <dbReference type="SMART" id="SM01080"/>
    </source>
</evidence>
<organism evidence="3 4">
    <name type="scientific">Acaryochloris thomasi RCC1774</name>
    <dbReference type="NCBI Taxonomy" id="1764569"/>
    <lineage>
        <taxon>Bacteria</taxon>
        <taxon>Bacillati</taxon>
        <taxon>Cyanobacteriota</taxon>
        <taxon>Cyanophyceae</taxon>
        <taxon>Acaryochloridales</taxon>
        <taxon>Acaryochloridaceae</taxon>
        <taxon>Acaryochloris</taxon>
        <taxon>Acaryochloris thomasi</taxon>
    </lineage>
</organism>
<reference evidence="3 4" key="1">
    <citation type="journal article" date="2018" name="Sci. Rep.">
        <title>A novel species of the marine cyanobacterium Acaryochloris with a unique pigment content and lifestyle.</title>
        <authorList>
            <person name="Partensky F."/>
            <person name="Six C."/>
            <person name="Ratin M."/>
            <person name="Garczarek L."/>
            <person name="Vaulot D."/>
            <person name="Probert I."/>
            <person name="Calteau A."/>
            <person name="Gourvil P."/>
            <person name="Marie D."/>
            <person name="Grebert T."/>
            <person name="Bouchier C."/>
            <person name="Le Panse S."/>
            <person name="Gachenot M."/>
            <person name="Rodriguez F."/>
            <person name="Garrido J.L."/>
        </authorList>
    </citation>
    <scope>NUCLEOTIDE SEQUENCE [LARGE SCALE GENOMIC DNA]</scope>
    <source>
        <strain evidence="3 4">RCC1774</strain>
    </source>
</reference>
<keyword evidence="1" id="KW-0812">Transmembrane</keyword>
<feature type="transmembrane region" description="Helical" evidence="1">
    <location>
        <begin position="700"/>
        <end position="724"/>
    </location>
</feature>
<dbReference type="AlphaFoldDB" id="A0A2W1JJU2"/>
<evidence type="ECO:0000256" key="1">
    <source>
        <dbReference type="SAM" id="Phobius"/>
    </source>
</evidence>
<sequence length="789" mass="87739">MADQFVVLKFEQGSFEEGFMLTLQVGLEGCRPSTEIAGSLPPAEHLRQHYQAWQSVYWQLGVPSRIEPVTDQVTNVSRLKDCLQAAAVLRRSMNDWLCVAVFRPIREKLLEQLSPCDRIRILLQTDDLQLQKLPWHTWDLLERYPLTEIALAAPTYANPPLRSHSPGDVRILAILGNSNGIDVSADQALLEQLPNAHIYFLDEPNRHQLNEQLWEQRWDILFFAGHSCSQGATSGTLCLNAEERLEIEDLRYALKKAVGKGLQLAILNSCDGLGLGRALADLQIPQLIVMREPVPDAVAQEFLKYFLQSYAKGTALYLAMREARERLQGLEQTYPCATWLPVICQNPAVVPPTWLELSSQVQADAPIALPTTQAATSRSRPSRRRQSCLSVLQVSLLMTVLVLAGRWVGWLQFPELWALDRLLQLRPLEAPDSRLLVITVSEAEIQAQKEDSRRSSLSDATLSQLLAKLAPAQPRVIGLDVYRDFPVRPDQPRLSKQLQETQGLVGVCKNLDTSSDPTGIAPPPEISMDRMGFSDFIADPDGVLRRQLLYLTPEPASPCKTPHAFSSLLAFHYLSHLKIQPTFTAQNQLKLGAVTLPTLRPHTGGYQTVDTHGIQIPLNYRALKSPQNIAPQVTLTQVLEEQIDPSRIKDRIVLIGVAASSSNDDWATPYGTGRKVPGVFIQAQMTSQLLSAALDQRPSLWAWPLWGDAIWVFCWSAVGGAWAWRWSISKPMAIAGIAIWGGLTGSCAVLLIQGLWLPLIPSILACLATILSVAYVRSLNYPARKELEP</sequence>
<dbReference type="EMBL" id="PQWO01000004">
    <property type="protein sequence ID" value="PZD73700.1"/>
    <property type="molecule type" value="Genomic_DNA"/>
</dbReference>
<keyword evidence="4" id="KW-1185">Reference proteome</keyword>
<feature type="transmembrane region" description="Helical" evidence="1">
    <location>
        <begin position="731"/>
        <end position="752"/>
    </location>
</feature>
<feature type="domain" description="CHASE2" evidence="2">
    <location>
        <begin position="411"/>
        <end position="722"/>
    </location>
</feature>
<dbReference type="Pfam" id="PF12770">
    <property type="entry name" value="CHAT"/>
    <property type="match status" value="1"/>
</dbReference>
<dbReference type="InterPro" id="IPR007890">
    <property type="entry name" value="CHASE2"/>
</dbReference>
<evidence type="ECO:0000313" key="4">
    <source>
        <dbReference type="Proteomes" id="UP000248857"/>
    </source>
</evidence>
<dbReference type="InterPro" id="IPR024983">
    <property type="entry name" value="CHAT_dom"/>
</dbReference>
<name>A0A2W1JJU2_9CYAN</name>
<keyword evidence="1" id="KW-0472">Membrane</keyword>
<proteinExistence type="predicted"/>
<dbReference type="RefSeq" id="WP_110985637.1">
    <property type="nucleotide sequence ID" value="NZ_CAWNWM010000004.1"/>
</dbReference>
<dbReference type="OrthoDB" id="444941at2"/>
<gene>
    <name evidence="3" type="ORF">C1752_01672</name>
</gene>
<feature type="transmembrane region" description="Helical" evidence="1">
    <location>
        <begin position="758"/>
        <end position="776"/>
    </location>
</feature>
<protein>
    <recommendedName>
        <fullName evidence="2">CHASE2 domain-containing protein</fullName>
    </recommendedName>
</protein>
<accession>A0A2W1JJU2</accession>
<keyword evidence="1" id="KW-1133">Transmembrane helix</keyword>
<comment type="caution">
    <text evidence="3">The sequence shown here is derived from an EMBL/GenBank/DDBJ whole genome shotgun (WGS) entry which is preliminary data.</text>
</comment>
<dbReference type="Proteomes" id="UP000248857">
    <property type="component" value="Unassembled WGS sequence"/>
</dbReference>